<dbReference type="InterPro" id="IPR007280">
    <property type="entry name" value="Peptidase_C_arc/bac"/>
</dbReference>
<dbReference type="EMBL" id="CP159837">
    <property type="protein sequence ID" value="XCM35470.1"/>
    <property type="molecule type" value="Genomic_DNA"/>
</dbReference>
<evidence type="ECO:0000256" key="5">
    <source>
        <dbReference type="PIRSR" id="PIRSR615500-1"/>
    </source>
</evidence>
<dbReference type="PANTHER" id="PTHR43806">
    <property type="entry name" value="PEPTIDASE S8"/>
    <property type="match status" value="1"/>
</dbReference>
<gene>
    <name evidence="10" type="ORF">ABWT76_004154</name>
</gene>
<evidence type="ECO:0000259" key="8">
    <source>
        <dbReference type="Pfam" id="PF00082"/>
    </source>
</evidence>
<dbReference type="GO" id="GO:0006508">
    <property type="term" value="P:proteolysis"/>
    <property type="evidence" value="ECO:0007669"/>
    <property type="project" value="UniProtKB-KW"/>
</dbReference>
<evidence type="ECO:0000256" key="3">
    <source>
        <dbReference type="ARBA" id="ARBA00022801"/>
    </source>
</evidence>
<evidence type="ECO:0000256" key="6">
    <source>
        <dbReference type="PROSITE-ProRule" id="PRU01240"/>
    </source>
</evidence>
<dbReference type="PROSITE" id="PS51892">
    <property type="entry name" value="SUBTILASE"/>
    <property type="match status" value="1"/>
</dbReference>
<evidence type="ECO:0000256" key="4">
    <source>
        <dbReference type="ARBA" id="ARBA00022825"/>
    </source>
</evidence>
<dbReference type="PROSITE" id="PS00018">
    <property type="entry name" value="EF_HAND_1"/>
    <property type="match status" value="4"/>
</dbReference>
<dbReference type="InterPro" id="IPR023828">
    <property type="entry name" value="Peptidase_S8_Ser-AS"/>
</dbReference>
<dbReference type="GO" id="GO:0004252">
    <property type="term" value="F:serine-type endopeptidase activity"/>
    <property type="evidence" value="ECO:0007669"/>
    <property type="project" value="UniProtKB-UniRule"/>
</dbReference>
<dbReference type="SUPFAM" id="SSF89260">
    <property type="entry name" value="Collagen-binding domain"/>
    <property type="match status" value="4"/>
</dbReference>
<feature type="active site" description="Charge relay system" evidence="5 6">
    <location>
        <position position="946"/>
    </location>
</feature>
<protein>
    <submittedName>
        <fullName evidence="10">S8 family serine peptidase</fullName>
    </submittedName>
</protein>
<sequence length="1161" mass="126116">MSIDINQLFDARYYALMNPDLAAAGINTDDKLYRHFRNNGLAEGRPFSPFIDIQVYRAENPDLEKNGLYSNEQLYRHLETYGIKEGRKFSRLIDLNLYLSENPDVNQAFGGDRELAFEHLRNLGIREGRKFSQLMDLDYYLALNPDVAAAYNNDKLGAFNHWIFAGRGEGRQYFPNNLGILTGADNINPVNLVKTDVVGPSDRDDYYQFSLNDLSDISIKVAGLSQKANLTLIKDDNQNNFPDDKQQLLPIVAKDEAIEAIDLFGVSPGNYFIQVSGSEGDTNYDLNIYAETSELLRKPSGAGNSPGTALNLGLLIESQVVRDVVNPGRSQNFYQFQTNRQSDVYITLEGVNTDIRLQLVRDTNGNGLLDPDEVVETIANYKEPVDIDRNGEIDLSEFFAWLDGTNQEVPYPDAIIAQNLLPGNYFVQVGQVGEPTGYTLKIDGIPAPVPAEGATNENPVSWGNLGTLNKKAKPVVTDFVGYGNPYDFYAFFLEKSSEVSLRLQGINNKADLILIHDINEDGGFSGREIIKFPSAEDGADYTLNRLLGRGTYYVGVAKAKGETAYTLSAEVISENLPPDGAGNFIGQAADLGVVNGVQTRRDFVSAEDPDDFYRFQVNDFSQLTLFLDEQTANSQVYLIQDVNGNGLVDGDEVIVGSESQGAYREYINRTLTPGTYFIRVAHAMGPGSYYLWMENNPITPPAQTAGNSLATAKDLGVLNGWQQEAGLVTGNNEGGDRNHLYRFNLESASDVTILLDEMSANADIRLVQDRNNNGQIEPEEIIAIAAATGASPEQISQSNLAPGTYYVWVSQTQGNTAYQLNLIPNNYNRDTGHGLVDAAAAVAQAIGSESFPEVAPLGGTDWGLDAIGAPKVWQQGYTGKGVVVAVIDSGVDYTHPDIDDNLWFNESEIPGNGIDDDNNGFIDDWRGWDFLDNDNDPKDTDPVGGHGTHVAGIIAGENNSFGVTGVAPDAKIMAIRSLGIFRGEEDPITGGIRYAVDNGADVINLSLGSQGENPEISAAVRYANENGVVVVMASGNDGLSAISGGQRFSQKVYPAQLASEIGLAVGAVEKNKAIADFTNRAGSTPQNYVVAPGKEVYSSLLSDRYDFWEGTSMAAPHIAGVAALIISANPNLNLAQVENLITSTANPFGLTENGIFDPLEL</sequence>
<name>A0AAU8J9J2_9CYAN</name>
<dbReference type="PROSITE" id="PS00136">
    <property type="entry name" value="SUBTILASE_ASP"/>
    <property type="match status" value="1"/>
</dbReference>
<dbReference type="SUPFAM" id="SSF52743">
    <property type="entry name" value="Subtilisin-like"/>
    <property type="match status" value="1"/>
</dbReference>
<dbReference type="SUPFAM" id="SSF47473">
    <property type="entry name" value="EF-hand"/>
    <property type="match status" value="1"/>
</dbReference>
<comment type="similarity">
    <text evidence="1 6 7">Belongs to the peptidase S8 family.</text>
</comment>
<evidence type="ECO:0000256" key="2">
    <source>
        <dbReference type="ARBA" id="ARBA00022670"/>
    </source>
</evidence>
<dbReference type="Gene3D" id="2.60.120.380">
    <property type="match status" value="5"/>
</dbReference>
<dbReference type="AlphaFoldDB" id="A0AAU8J9J2"/>
<dbReference type="InterPro" id="IPR018247">
    <property type="entry name" value="EF_Hand_1_Ca_BS"/>
</dbReference>
<dbReference type="CDD" id="cd07473">
    <property type="entry name" value="Peptidases_S8_Subtilisin_like"/>
    <property type="match status" value="1"/>
</dbReference>
<dbReference type="InterPro" id="IPR034204">
    <property type="entry name" value="PfSUB1-like_cat_dom"/>
</dbReference>
<evidence type="ECO:0000313" key="10">
    <source>
        <dbReference type="EMBL" id="XCM35470.1"/>
    </source>
</evidence>
<dbReference type="InterPro" id="IPR022398">
    <property type="entry name" value="Peptidase_S8_His-AS"/>
</dbReference>
<dbReference type="PRINTS" id="PR00723">
    <property type="entry name" value="SUBTILISIN"/>
</dbReference>
<dbReference type="InterPro" id="IPR023827">
    <property type="entry name" value="Peptidase_S8_Asp-AS"/>
</dbReference>
<dbReference type="Gene3D" id="3.40.50.200">
    <property type="entry name" value="Peptidase S8/S53 domain"/>
    <property type="match status" value="1"/>
</dbReference>
<accession>A0AAU8J9J2</accession>
<keyword evidence="3 6" id="KW-0378">Hydrolase</keyword>
<feature type="active site" description="Charge relay system" evidence="5 6">
    <location>
        <position position="888"/>
    </location>
</feature>
<feature type="active site" description="Charge relay system" evidence="5 6">
    <location>
        <position position="1112"/>
    </location>
</feature>
<evidence type="ECO:0000259" key="9">
    <source>
        <dbReference type="Pfam" id="PF04151"/>
    </source>
</evidence>
<dbReference type="RefSeq" id="WP_054465731.1">
    <property type="nucleotide sequence ID" value="NZ_CP159837.1"/>
</dbReference>
<dbReference type="Pfam" id="PF00082">
    <property type="entry name" value="Peptidase_S8"/>
    <property type="match status" value="1"/>
</dbReference>
<keyword evidence="4 6" id="KW-0720">Serine protease</keyword>
<dbReference type="InterPro" id="IPR050131">
    <property type="entry name" value="Peptidase_S8_subtilisin-like"/>
</dbReference>
<feature type="domain" description="Peptidase C-terminal archaeal/bacterial" evidence="9">
    <location>
        <begin position="738"/>
        <end position="810"/>
    </location>
</feature>
<keyword evidence="2 6" id="KW-0645">Protease</keyword>
<dbReference type="PROSITE" id="PS00137">
    <property type="entry name" value="SUBTILASE_HIS"/>
    <property type="match status" value="1"/>
</dbReference>
<evidence type="ECO:0000256" key="1">
    <source>
        <dbReference type="ARBA" id="ARBA00011073"/>
    </source>
</evidence>
<feature type="domain" description="Peptidase S8/S53" evidence="8">
    <location>
        <begin position="879"/>
        <end position="1145"/>
    </location>
</feature>
<proteinExistence type="inferred from homology"/>
<dbReference type="InterPro" id="IPR000209">
    <property type="entry name" value="Peptidase_S8/S53_dom"/>
</dbReference>
<dbReference type="Pfam" id="PF04151">
    <property type="entry name" value="PPC"/>
    <property type="match status" value="1"/>
</dbReference>
<dbReference type="PROSITE" id="PS00138">
    <property type="entry name" value="SUBTILASE_SER"/>
    <property type="match status" value="1"/>
</dbReference>
<organism evidence="10">
    <name type="scientific">Planktothricoides raciborskii GIHE-MW2</name>
    <dbReference type="NCBI Taxonomy" id="2792601"/>
    <lineage>
        <taxon>Bacteria</taxon>
        <taxon>Bacillati</taxon>
        <taxon>Cyanobacteriota</taxon>
        <taxon>Cyanophyceae</taxon>
        <taxon>Oscillatoriophycideae</taxon>
        <taxon>Oscillatoriales</taxon>
        <taxon>Oscillatoriaceae</taxon>
        <taxon>Planktothricoides</taxon>
    </lineage>
</organism>
<reference evidence="10" key="1">
    <citation type="submission" date="2024-07" db="EMBL/GenBank/DDBJ databases">
        <authorList>
            <person name="Kim Y.J."/>
            <person name="Jeong J.Y."/>
        </authorList>
    </citation>
    <scope>NUCLEOTIDE SEQUENCE</scope>
    <source>
        <strain evidence="10">GIHE-MW2</strain>
    </source>
</reference>
<dbReference type="InterPro" id="IPR011992">
    <property type="entry name" value="EF-hand-dom_pair"/>
</dbReference>
<evidence type="ECO:0000256" key="7">
    <source>
        <dbReference type="RuleBase" id="RU003355"/>
    </source>
</evidence>
<dbReference type="PANTHER" id="PTHR43806:SF11">
    <property type="entry name" value="CEREVISIN-RELATED"/>
    <property type="match status" value="1"/>
</dbReference>
<dbReference type="InterPro" id="IPR036852">
    <property type="entry name" value="Peptidase_S8/S53_dom_sf"/>
</dbReference>
<dbReference type="InterPro" id="IPR015500">
    <property type="entry name" value="Peptidase_S8_subtilisin-rel"/>
</dbReference>